<feature type="transmembrane region" description="Helical" evidence="8">
    <location>
        <begin position="312"/>
        <end position="336"/>
    </location>
</feature>
<evidence type="ECO:0000256" key="7">
    <source>
        <dbReference type="ARBA" id="ARBA00023224"/>
    </source>
</evidence>
<evidence type="ECO:0000259" key="9">
    <source>
        <dbReference type="PROSITE" id="PS50262"/>
    </source>
</evidence>
<keyword evidence="7" id="KW-0807">Transducer</keyword>
<dbReference type="AlphaFoldDB" id="A0AAN9B8T8"/>
<feature type="transmembrane region" description="Helical" evidence="8">
    <location>
        <begin position="252"/>
        <end position="276"/>
    </location>
</feature>
<dbReference type="PANTHER" id="PTHR24243:SF233">
    <property type="entry name" value="THYROTROPIN-RELEASING HORMONE RECEPTOR"/>
    <property type="match status" value="1"/>
</dbReference>
<comment type="subcellular location">
    <subcellularLocation>
        <location evidence="1">Membrane</location>
        <topology evidence="1">Multi-pass membrane protein</topology>
    </subcellularLocation>
</comment>
<keyword evidence="2 8" id="KW-0812">Transmembrane</keyword>
<evidence type="ECO:0000256" key="3">
    <source>
        <dbReference type="ARBA" id="ARBA00022989"/>
    </source>
</evidence>
<dbReference type="PANTHER" id="PTHR24243">
    <property type="entry name" value="G-PROTEIN COUPLED RECEPTOR"/>
    <property type="match status" value="1"/>
</dbReference>
<feature type="transmembrane region" description="Helical" evidence="8">
    <location>
        <begin position="115"/>
        <end position="137"/>
    </location>
</feature>
<dbReference type="Pfam" id="PF00001">
    <property type="entry name" value="7tm_1"/>
    <property type="match status" value="1"/>
</dbReference>
<evidence type="ECO:0000313" key="11">
    <source>
        <dbReference type="Proteomes" id="UP001374579"/>
    </source>
</evidence>
<evidence type="ECO:0000256" key="4">
    <source>
        <dbReference type="ARBA" id="ARBA00023040"/>
    </source>
</evidence>
<evidence type="ECO:0000256" key="5">
    <source>
        <dbReference type="ARBA" id="ARBA00023136"/>
    </source>
</evidence>
<accession>A0AAN9B8T8</accession>
<dbReference type="InterPro" id="IPR017452">
    <property type="entry name" value="GPCR_Rhodpsn_7TM"/>
</dbReference>
<keyword evidence="5 8" id="KW-0472">Membrane</keyword>
<proteinExistence type="predicted"/>
<dbReference type="GO" id="GO:0005886">
    <property type="term" value="C:plasma membrane"/>
    <property type="evidence" value="ECO:0007669"/>
    <property type="project" value="TreeGrafter"/>
</dbReference>
<feature type="transmembrane region" description="Helical" evidence="8">
    <location>
        <begin position="356"/>
        <end position="377"/>
    </location>
</feature>
<evidence type="ECO:0000256" key="6">
    <source>
        <dbReference type="ARBA" id="ARBA00023170"/>
    </source>
</evidence>
<keyword evidence="11" id="KW-1185">Reference proteome</keyword>
<keyword evidence="4" id="KW-0297">G-protein coupled receptor</keyword>
<evidence type="ECO:0000256" key="2">
    <source>
        <dbReference type="ARBA" id="ARBA00022692"/>
    </source>
</evidence>
<feature type="transmembrane region" description="Helical" evidence="8">
    <location>
        <begin position="149"/>
        <end position="172"/>
    </location>
</feature>
<organism evidence="10 11">
    <name type="scientific">Littorina saxatilis</name>
    <dbReference type="NCBI Taxonomy" id="31220"/>
    <lineage>
        <taxon>Eukaryota</taxon>
        <taxon>Metazoa</taxon>
        <taxon>Spiralia</taxon>
        <taxon>Lophotrochozoa</taxon>
        <taxon>Mollusca</taxon>
        <taxon>Gastropoda</taxon>
        <taxon>Caenogastropoda</taxon>
        <taxon>Littorinimorpha</taxon>
        <taxon>Littorinoidea</taxon>
        <taxon>Littorinidae</taxon>
        <taxon>Littorina</taxon>
    </lineage>
</organism>
<dbReference type="PRINTS" id="PR00237">
    <property type="entry name" value="GPCRRHODOPSN"/>
</dbReference>
<dbReference type="InterPro" id="IPR000276">
    <property type="entry name" value="GPCR_Rhodpsn"/>
</dbReference>
<protein>
    <recommendedName>
        <fullName evidence="9">G-protein coupled receptors family 1 profile domain-containing protein</fullName>
    </recommendedName>
</protein>
<dbReference type="PROSITE" id="PS50262">
    <property type="entry name" value="G_PROTEIN_RECEP_F1_2"/>
    <property type="match status" value="1"/>
</dbReference>
<keyword evidence="6" id="KW-0675">Receptor</keyword>
<evidence type="ECO:0000256" key="1">
    <source>
        <dbReference type="ARBA" id="ARBA00004141"/>
    </source>
</evidence>
<evidence type="ECO:0000256" key="8">
    <source>
        <dbReference type="SAM" id="Phobius"/>
    </source>
</evidence>
<keyword evidence="3 8" id="KW-1133">Transmembrane helix</keyword>
<feature type="transmembrane region" description="Helical" evidence="8">
    <location>
        <begin position="193"/>
        <end position="213"/>
    </location>
</feature>
<reference evidence="10 11" key="1">
    <citation type="submission" date="2024-02" db="EMBL/GenBank/DDBJ databases">
        <title>Chromosome-scale genome assembly of the rough periwinkle Littorina saxatilis.</title>
        <authorList>
            <person name="De Jode A."/>
            <person name="Faria R."/>
            <person name="Formenti G."/>
            <person name="Sims Y."/>
            <person name="Smith T.P."/>
            <person name="Tracey A."/>
            <person name="Wood J.M.D."/>
            <person name="Zagrodzka Z.B."/>
            <person name="Johannesson K."/>
            <person name="Butlin R.K."/>
            <person name="Leder E.H."/>
        </authorList>
    </citation>
    <scope>NUCLEOTIDE SEQUENCE [LARGE SCALE GENOMIC DNA]</scope>
    <source>
        <strain evidence="10">Snail1</strain>
        <tissue evidence="10">Muscle</tissue>
    </source>
</reference>
<name>A0AAN9B8T8_9CAEN</name>
<dbReference type="GO" id="GO:0004930">
    <property type="term" value="F:G protein-coupled receptor activity"/>
    <property type="evidence" value="ECO:0007669"/>
    <property type="project" value="UniProtKB-KW"/>
</dbReference>
<sequence>MNVTDVVNSTHGAELMVTLATFAGATTLENVEGGVAATGGKGHPLAPPGCLTLEQGDFLPWDNPDNIVSRSADYWISTILIGTIVLPVLFLLGVPGNVMSAAVFQRQGLRDRINLCLFTLALADLLVVISNVCLTAEKVYRDLVGFSGFFITYFPGITGVTWVSQFLSAVIASERCFCVVSPFHAQKFLKTSTMAVFIFSMSAMLLGGMLAIAGPKHTAVCMFDPETNNTKDIVYVTQYYQDNKEILDIFDVFFYATAFPAIFLVVVSVTTTITAVKLRQARLWRQTTATTSTKTSENDKENKNKLSSKEVALTKMLVATSILFIICLVPILMVQIATFLVKDLNYDGRYHNLTSVLWQCINTFRCLNSSLNFFIYFHMGSKFRDTLREIFRRCRRSKE</sequence>
<dbReference type="Proteomes" id="UP001374579">
    <property type="component" value="Unassembled WGS sequence"/>
</dbReference>
<comment type="caution">
    <text evidence="10">The sequence shown here is derived from an EMBL/GenBank/DDBJ whole genome shotgun (WGS) entry which is preliminary data.</text>
</comment>
<dbReference type="EMBL" id="JBAMIC010000011">
    <property type="protein sequence ID" value="KAK7100701.1"/>
    <property type="molecule type" value="Genomic_DNA"/>
</dbReference>
<gene>
    <name evidence="10" type="ORF">V1264_023607</name>
</gene>
<evidence type="ECO:0000313" key="10">
    <source>
        <dbReference type="EMBL" id="KAK7100701.1"/>
    </source>
</evidence>
<dbReference type="Gene3D" id="1.20.1070.10">
    <property type="entry name" value="Rhodopsin 7-helix transmembrane proteins"/>
    <property type="match status" value="1"/>
</dbReference>
<dbReference type="SUPFAM" id="SSF81321">
    <property type="entry name" value="Family A G protein-coupled receptor-like"/>
    <property type="match status" value="1"/>
</dbReference>
<feature type="domain" description="G-protein coupled receptors family 1 profile" evidence="9">
    <location>
        <begin position="96"/>
        <end position="376"/>
    </location>
</feature>
<feature type="transmembrane region" description="Helical" evidence="8">
    <location>
        <begin position="74"/>
        <end position="94"/>
    </location>
</feature>